<evidence type="ECO:0000256" key="8">
    <source>
        <dbReference type="ARBA" id="ARBA00023224"/>
    </source>
</evidence>
<feature type="transmembrane region" description="Helical" evidence="11">
    <location>
        <begin position="421"/>
        <end position="440"/>
    </location>
</feature>
<feature type="transmembrane region" description="Helical" evidence="11">
    <location>
        <begin position="460"/>
        <end position="484"/>
    </location>
</feature>
<keyword evidence="8 9" id="KW-0807">Transducer</keyword>
<feature type="transmembrane region" description="Helical" evidence="11">
    <location>
        <begin position="20"/>
        <end position="47"/>
    </location>
</feature>
<name>A0ABN8QX96_9CNID</name>
<protein>
    <recommendedName>
        <fullName evidence="12">G-protein coupled receptors family 1 profile domain-containing protein</fullName>
    </recommendedName>
</protein>
<feature type="transmembrane region" description="Helical" evidence="11">
    <location>
        <begin position="615"/>
        <end position="638"/>
    </location>
</feature>
<dbReference type="PANTHER" id="PTHR24247:SF278">
    <property type="entry name" value="HISTAMINE H2 RECEPTOR"/>
    <property type="match status" value="1"/>
</dbReference>
<keyword evidence="4 11" id="KW-1133">Transmembrane helix</keyword>
<evidence type="ECO:0000259" key="12">
    <source>
        <dbReference type="PROSITE" id="PS50262"/>
    </source>
</evidence>
<gene>
    <name evidence="13" type="ORF">PEVE_00007568</name>
</gene>
<evidence type="ECO:0000256" key="1">
    <source>
        <dbReference type="ARBA" id="ARBA00004651"/>
    </source>
</evidence>
<organism evidence="13 14">
    <name type="scientific">Porites evermanni</name>
    <dbReference type="NCBI Taxonomy" id="104178"/>
    <lineage>
        <taxon>Eukaryota</taxon>
        <taxon>Metazoa</taxon>
        <taxon>Cnidaria</taxon>
        <taxon>Anthozoa</taxon>
        <taxon>Hexacorallia</taxon>
        <taxon>Scleractinia</taxon>
        <taxon>Fungiina</taxon>
        <taxon>Poritidae</taxon>
        <taxon>Porites</taxon>
    </lineage>
</organism>
<dbReference type="SUPFAM" id="SSF81321">
    <property type="entry name" value="Family A G protein-coupled receptor-like"/>
    <property type="match status" value="2"/>
</dbReference>
<feature type="transmembrane region" description="Helical" evidence="11">
    <location>
        <begin position="390"/>
        <end position="409"/>
    </location>
</feature>
<feature type="transmembrane region" description="Helical" evidence="11">
    <location>
        <begin position="59"/>
        <end position="78"/>
    </location>
</feature>
<feature type="transmembrane region" description="Helical" evidence="11">
    <location>
        <begin position="284"/>
        <end position="305"/>
    </location>
</feature>
<dbReference type="InterPro" id="IPR017452">
    <property type="entry name" value="GPCR_Rhodpsn_7TM"/>
</dbReference>
<evidence type="ECO:0000256" key="11">
    <source>
        <dbReference type="SAM" id="Phobius"/>
    </source>
</evidence>
<dbReference type="PANTHER" id="PTHR24247">
    <property type="entry name" value="5-HYDROXYTRYPTAMINE RECEPTOR"/>
    <property type="match status" value="1"/>
</dbReference>
<reference evidence="13 14" key="1">
    <citation type="submission" date="2022-05" db="EMBL/GenBank/DDBJ databases">
        <authorList>
            <consortium name="Genoscope - CEA"/>
            <person name="William W."/>
        </authorList>
    </citation>
    <scope>NUCLEOTIDE SEQUENCE [LARGE SCALE GENOMIC DNA]</scope>
</reference>
<comment type="caution">
    <text evidence="13">The sequence shown here is derived from an EMBL/GenBank/DDBJ whole genome shotgun (WGS) entry which is preliminary data.</text>
</comment>
<feature type="transmembrane region" description="Helical" evidence="11">
    <location>
        <begin position="650"/>
        <end position="671"/>
    </location>
</feature>
<dbReference type="PRINTS" id="PR00237">
    <property type="entry name" value="GPCRRHODOPSN"/>
</dbReference>
<comment type="subcellular location">
    <subcellularLocation>
        <location evidence="1">Cell membrane</location>
        <topology evidence="1">Multi-pass membrane protein</topology>
    </subcellularLocation>
</comment>
<proteinExistence type="inferred from homology"/>
<dbReference type="Proteomes" id="UP001159427">
    <property type="component" value="Unassembled WGS sequence"/>
</dbReference>
<keyword evidence="14" id="KW-1185">Reference proteome</keyword>
<feature type="transmembrane region" description="Helical" evidence="11">
    <location>
        <begin position="98"/>
        <end position="123"/>
    </location>
</feature>
<feature type="transmembrane region" description="Helical" evidence="11">
    <location>
        <begin position="144"/>
        <end position="168"/>
    </location>
</feature>
<keyword evidence="2" id="KW-1003">Cell membrane</keyword>
<evidence type="ECO:0000256" key="4">
    <source>
        <dbReference type="ARBA" id="ARBA00022989"/>
    </source>
</evidence>
<evidence type="ECO:0000256" key="7">
    <source>
        <dbReference type="ARBA" id="ARBA00023170"/>
    </source>
</evidence>
<keyword evidence="6 11" id="KW-0472">Membrane</keyword>
<evidence type="ECO:0000256" key="9">
    <source>
        <dbReference type="RuleBase" id="RU000688"/>
    </source>
</evidence>
<evidence type="ECO:0000256" key="5">
    <source>
        <dbReference type="ARBA" id="ARBA00023040"/>
    </source>
</evidence>
<feature type="region of interest" description="Disordered" evidence="10">
    <location>
        <begin position="720"/>
        <end position="741"/>
    </location>
</feature>
<evidence type="ECO:0000313" key="14">
    <source>
        <dbReference type="Proteomes" id="UP001159427"/>
    </source>
</evidence>
<evidence type="ECO:0000256" key="10">
    <source>
        <dbReference type="SAM" id="MobiDB-lite"/>
    </source>
</evidence>
<evidence type="ECO:0000256" key="3">
    <source>
        <dbReference type="ARBA" id="ARBA00022692"/>
    </source>
</evidence>
<keyword evidence="3 9" id="KW-0812">Transmembrane</keyword>
<dbReference type="PROSITE" id="PS50262">
    <property type="entry name" value="G_PROTEIN_RECEP_F1_2"/>
    <property type="match status" value="2"/>
</dbReference>
<comment type="similarity">
    <text evidence="9">Belongs to the G-protein coupled receptor 1 family.</text>
</comment>
<feature type="transmembrane region" description="Helical" evidence="11">
    <location>
        <begin position="363"/>
        <end position="384"/>
    </location>
</feature>
<feature type="domain" description="G-protein coupled receptors family 1 profile" evidence="12">
    <location>
        <begin position="400"/>
        <end position="669"/>
    </location>
</feature>
<dbReference type="EMBL" id="CALNXI010001500">
    <property type="protein sequence ID" value="CAH3170821.1"/>
    <property type="molecule type" value="Genomic_DNA"/>
</dbReference>
<dbReference type="Pfam" id="PF00001">
    <property type="entry name" value="7tm_1"/>
    <property type="match status" value="2"/>
</dbReference>
<dbReference type="SMART" id="SM01381">
    <property type="entry name" value="7TM_GPCR_Srsx"/>
    <property type="match status" value="1"/>
</dbReference>
<feature type="transmembrane region" description="Helical" evidence="11">
    <location>
        <begin position="556"/>
        <end position="577"/>
    </location>
</feature>
<dbReference type="PROSITE" id="PS00237">
    <property type="entry name" value="G_PROTEIN_RECEP_F1_1"/>
    <property type="match status" value="2"/>
</dbReference>
<dbReference type="CDD" id="cd14967">
    <property type="entry name" value="7tmA_amine_R-like"/>
    <property type="match status" value="2"/>
</dbReference>
<evidence type="ECO:0000256" key="6">
    <source>
        <dbReference type="ARBA" id="ARBA00023136"/>
    </source>
</evidence>
<dbReference type="Gene3D" id="1.20.1070.10">
    <property type="entry name" value="Rhodopsin 7-helix transmembrane proteins"/>
    <property type="match status" value="2"/>
</dbReference>
<feature type="transmembrane region" description="Helical" evidence="11">
    <location>
        <begin position="249"/>
        <end position="272"/>
    </location>
</feature>
<keyword evidence="7 9" id="KW-0675">Receptor</keyword>
<evidence type="ECO:0000256" key="2">
    <source>
        <dbReference type="ARBA" id="ARBA00022475"/>
    </source>
</evidence>
<sequence>MNNTSVDQSNEVSSLLGPWFLYPVATGYILIAAVAVIGNLLVCFAILANKSLRSKPTNLFLLSLAVSDFLTSAIAMPFDIESLLLQGGWKHGAVMCLAFLTAYLITVPTSILTLLAISVDRYLNLRDPLRHFRRTQLMTKRKALILIVLIWLYCIIFAFLPILGWPFIKRSTKNELEQCLIFYSVLYNILSNFLNFVLPLVTTCVFNIMMYCIARKHNDISLNRVKSSYSSKDDAKAYASNLKATKTTFMFVAAFFFCWQPFSYFSIVGTLYGVQNWDPYPSKVFYVLLMFGYFNSALNPFLFAFRNKRFKATYARIFTLVKRRSSRVWPRSTPSLSTVASDVPEAENKEVEIQLSPERLQQFFKVNSIASNEVPPLFGPWFLYPVATCYILIAVVAVVGNLLVCFAILTNRSLRRKPANLLLLSLAVSDLLTATIAMPFDIESLFRQGGWKHGAVMCVAFLTVYLITVPTSILTLLAISVDRFQSLRDPLSRFRRAQFMTQRKALLVIGLIWLYCIIFAFLPIMGWPFLKRGKKIILNGSCMVPFSKLYTSLSNFLNFVGPLVATCVLNIMIYCIARKHTRGSASFKVRQESGQKSKEDAKAYARNLKAAKTTLMFVAAFFFCWQPFSYFSIVANLWGHDNWKTYPFKLFYVLLMFGYLNSALNPFLFAFRNKQFKHTYVRMASSVKRRNSSVRRRSTVSLSTLSSDIPESVNKHVRLQSVKHKRTTPDPPRRSTTSQAQ</sequence>
<accession>A0ABN8QX96</accession>
<feature type="transmembrane region" description="Helical" evidence="11">
    <location>
        <begin position="505"/>
        <end position="530"/>
    </location>
</feature>
<evidence type="ECO:0000313" key="13">
    <source>
        <dbReference type="EMBL" id="CAH3170821.1"/>
    </source>
</evidence>
<feature type="domain" description="G-protein coupled receptors family 1 profile" evidence="12">
    <location>
        <begin position="38"/>
        <end position="303"/>
    </location>
</feature>
<dbReference type="InterPro" id="IPR000276">
    <property type="entry name" value="GPCR_Rhodpsn"/>
</dbReference>
<keyword evidence="5 9" id="KW-0297">G-protein coupled receptor</keyword>